<feature type="compositionally biased region" description="Basic and acidic residues" evidence="1">
    <location>
        <begin position="285"/>
        <end position="302"/>
    </location>
</feature>
<dbReference type="EMBL" id="CAFBLX010000020">
    <property type="protein sequence ID" value="CAB4879817.1"/>
    <property type="molecule type" value="Genomic_DNA"/>
</dbReference>
<gene>
    <name evidence="2" type="ORF">UFOPK3472_00506</name>
</gene>
<accession>A0A6J7E9K2</accession>
<dbReference type="InterPro" id="IPR036249">
    <property type="entry name" value="Thioredoxin-like_sf"/>
</dbReference>
<evidence type="ECO:0000256" key="1">
    <source>
        <dbReference type="SAM" id="MobiDB-lite"/>
    </source>
</evidence>
<sequence>MPASERWVGCAAVARENDESLRGTAARAHGWVLIEHRGPWGREPWGPDGPLGGIGTELSRRCKAVGVRPQLVRETHGRREPTETRQVFLAHSGRRGPWLERYTVDTVEQILELPIEAAAAGTPPGIGTRVDQRLYLVCTHGKKDPCCAVLGRPVAAALAGPSGRVWESTHLGGDRYAAGMVALPDGSYYGNLEPTNAQAVVDDHDRGHLTLRHYRGRCTDDTVAQIAEHAVRTEYGLTGIDDVHPSDVTSSDAASDVVASDVVASDVVVVTTSGSVQVHVTPDPEPPRRTTCRSEDVARPDHGVTTIGSVPAAGRA</sequence>
<name>A0A6J7E9K2_9ZZZZ</name>
<reference evidence="2" key="1">
    <citation type="submission" date="2020-05" db="EMBL/GenBank/DDBJ databases">
        <authorList>
            <person name="Chiriac C."/>
            <person name="Salcher M."/>
            <person name="Ghai R."/>
            <person name="Kavagutti S V."/>
        </authorList>
    </citation>
    <scope>NUCLEOTIDE SEQUENCE</scope>
</reference>
<protein>
    <submittedName>
        <fullName evidence="2">Unannotated protein</fullName>
    </submittedName>
</protein>
<proteinExistence type="predicted"/>
<dbReference type="SUPFAM" id="SSF52833">
    <property type="entry name" value="Thioredoxin-like"/>
    <property type="match status" value="1"/>
</dbReference>
<organism evidence="2">
    <name type="scientific">freshwater metagenome</name>
    <dbReference type="NCBI Taxonomy" id="449393"/>
    <lineage>
        <taxon>unclassified sequences</taxon>
        <taxon>metagenomes</taxon>
        <taxon>ecological metagenomes</taxon>
    </lineage>
</organism>
<dbReference type="InterPro" id="IPR009737">
    <property type="entry name" value="Aim32/Apd1-like"/>
</dbReference>
<evidence type="ECO:0000313" key="2">
    <source>
        <dbReference type="EMBL" id="CAB4879817.1"/>
    </source>
</evidence>
<feature type="region of interest" description="Disordered" evidence="1">
    <location>
        <begin position="277"/>
        <end position="316"/>
    </location>
</feature>
<dbReference type="AlphaFoldDB" id="A0A6J7E9K2"/>
<dbReference type="Pfam" id="PF06999">
    <property type="entry name" value="Suc_Fer-like"/>
    <property type="match status" value="1"/>
</dbReference>
<dbReference type="CDD" id="cd03062">
    <property type="entry name" value="TRX_Fd_Sucrase"/>
    <property type="match status" value="1"/>
</dbReference>